<dbReference type="EMBL" id="JABXYM010000001">
    <property type="protein sequence ID" value="MCR6098294.1"/>
    <property type="molecule type" value="Genomic_DNA"/>
</dbReference>
<dbReference type="PANTHER" id="PTHR40448">
    <property type="entry name" value="TWO-COMPONENT SENSOR HISTIDINE KINASE"/>
    <property type="match status" value="1"/>
</dbReference>
<dbReference type="Pfam" id="PF14501">
    <property type="entry name" value="HATPase_c_5"/>
    <property type="match status" value="1"/>
</dbReference>
<evidence type="ECO:0000313" key="2">
    <source>
        <dbReference type="EMBL" id="MCR6098294.1"/>
    </source>
</evidence>
<keyword evidence="3" id="KW-1185">Reference proteome</keyword>
<evidence type="ECO:0000259" key="1">
    <source>
        <dbReference type="Pfam" id="PF14501"/>
    </source>
</evidence>
<evidence type="ECO:0000313" key="3">
    <source>
        <dbReference type="Proteomes" id="UP001057753"/>
    </source>
</evidence>
<dbReference type="GO" id="GO:0042802">
    <property type="term" value="F:identical protein binding"/>
    <property type="evidence" value="ECO:0007669"/>
    <property type="project" value="TreeGrafter"/>
</dbReference>
<name>A0A9Q4B4P7_SALAG</name>
<dbReference type="Gene3D" id="3.30.565.10">
    <property type="entry name" value="Histidine kinase-like ATPase, C-terminal domain"/>
    <property type="match status" value="1"/>
</dbReference>
<dbReference type="Proteomes" id="UP001057753">
    <property type="component" value="Unassembled WGS sequence"/>
</dbReference>
<accession>A0A9Q4B4P7</accession>
<dbReference type="SUPFAM" id="SSF55874">
    <property type="entry name" value="ATPase domain of HSP90 chaperone/DNA topoisomerase II/histidine kinase"/>
    <property type="match status" value="1"/>
</dbReference>
<comment type="caution">
    <text evidence="2">The sequence shown here is derived from an EMBL/GenBank/DDBJ whole genome shotgun (WGS) entry which is preliminary data.</text>
</comment>
<dbReference type="InterPro" id="IPR032834">
    <property type="entry name" value="NatK-like_C"/>
</dbReference>
<sequence length="179" mass="20459">MQKKYDECKKFIDDLLRKTIFSNETYPINSSAVQGLLLAFKEEAFNKGIEVDYEIRSSLSKANCNSLDLNCIIGNMLQNAIEDIELENKYPKIILLKTYEKNHRVFIKVTNYGDVKGFEEHVDKIFNKGYTTKVNKIKTNEGLGLFTVQKIIEENNSIIYPLIEGDTISFVVSFPIGGE</sequence>
<dbReference type="RefSeq" id="WP_257822649.1">
    <property type="nucleotide sequence ID" value="NZ_JABXYM010000001.1"/>
</dbReference>
<protein>
    <submittedName>
        <fullName evidence="2">GHKL domain-containing protein</fullName>
    </submittedName>
</protein>
<feature type="domain" description="Sensor histidine kinase NatK-like C-terminal" evidence="1">
    <location>
        <begin position="65"/>
        <end position="158"/>
    </location>
</feature>
<gene>
    <name evidence="2" type="ORF">HXA33_17300</name>
</gene>
<dbReference type="AlphaFoldDB" id="A0A9Q4B4P7"/>
<proteinExistence type="predicted"/>
<organism evidence="2 3">
    <name type="scientific">Salipaludibacillus agaradhaerens</name>
    <name type="common">Bacillus agaradhaerens</name>
    <dbReference type="NCBI Taxonomy" id="76935"/>
    <lineage>
        <taxon>Bacteria</taxon>
        <taxon>Bacillati</taxon>
        <taxon>Bacillota</taxon>
        <taxon>Bacilli</taxon>
        <taxon>Bacillales</taxon>
        <taxon>Bacillaceae</taxon>
    </lineage>
</organism>
<reference evidence="2" key="1">
    <citation type="submission" date="2020-06" db="EMBL/GenBank/DDBJ databases">
        <title>Insight into the genomes of haloalkaliphilic bacilli from Kenyan soda lakes.</title>
        <authorList>
            <person name="Mwirichia R."/>
            <person name="Villamizar G.C."/>
            <person name="Poehlein A."/>
            <person name="Mugweru J."/>
            <person name="Kipnyargis A."/>
            <person name="Kiplimo D."/>
            <person name="Orwa P."/>
            <person name="Daniel R."/>
        </authorList>
    </citation>
    <scope>NUCLEOTIDE SEQUENCE</scope>
    <source>
        <strain evidence="2">B1096_S55</strain>
    </source>
</reference>
<dbReference type="PANTHER" id="PTHR40448:SF1">
    <property type="entry name" value="TWO-COMPONENT SENSOR HISTIDINE KINASE"/>
    <property type="match status" value="1"/>
</dbReference>
<dbReference type="InterPro" id="IPR036890">
    <property type="entry name" value="HATPase_C_sf"/>
</dbReference>